<gene>
    <name evidence="5" type="primary">ZNF638</name>
</gene>
<keyword evidence="1" id="KW-0694">RNA-binding</keyword>
<feature type="compositionally biased region" description="Basic and acidic residues" evidence="2">
    <location>
        <begin position="1578"/>
        <end position="1606"/>
    </location>
</feature>
<dbReference type="InterPro" id="IPR000504">
    <property type="entry name" value="RRM_dom"/>
</dbReference>
<organism evidence="4 5">
    <name type="scientific">Geotrypetes seraphini</name>
    <name type="common">Gaboon caecilian</name>
    <name type="synonym">Caecilia seraphini</name>
    <dbReference type="NCBI Taxonomy" id="260995"/>
    <lineage>
        <taxon>Eukaryota</taxon>
        <taxon>Metazoa</taxon>
        <taxon>Chordata</taxon>
        <taxon>Craniata</taxon>
        <taxon>Vertebrata</taxon>
        <taxon>Euteleostomi</taxon>
        <taxon>Amphibia</taxon>
        <taxon>Gymnophiona</taxon>
        <taxon>Geotrypetes</taxon>
    </lineage>
</organism>
<feature type="region of interest" description="Disordered" evidence="2">
    <location>
        <begin position="1341"/>
        <end position="1390"/>
    </location>
</feature>
<feature type="compositionally biased region" description="Polar residues" evidence="2">
    <location>
        <begin position="773"/>
        <end position="802"/>
    </location>
</feature>
<feature type="compositionally biased region" description="Polar residues" evidence="2">
    <location>
        <begin position="1543"/>
        <end position="1563"/>
    </location>
</feature>
<dbReference type="GO" id="GO:0003723">
    <property type="term" value="F:RNA binding"/>
    <property type="evidence" value="ECO:0007669"/>
    <property type="project" value="UniProtKB-UniRule"/>
</dbReference>
<feature type="compositionally biased region" description="Basic residues" evidence="2">
    <location>
        <begin position="673"/>
        <end position="710"/>
    </location>
</feature>
<dbReference type="GeneID" id="117364295"/>
<dbReference type="InterPro" id="IPR035979">
    <property type="entry name" value="RBD_domain_sf"/>
</dbReference>
<dbReference type="PROSITE" id="PS50102">
    <property type="entry name" value="RRM"/>
    <property type="match status" value="2"/>
</dbReference>
<dbReference type="OrthoDB" id="10072641at2759"/>
<feature type="region of interest" description="Disordered" evidence="2">
    <location>
        <begin position="651"/>
        <end position="877"/>
    </location>
</feature>
<dbReference type="Proteomes" id="UP000515159">
    <property type="component" value="Chromosome 1"/>
</dbReference>
<protein>
    <submittedName>
        <fullName evidence="5">Zinc finger protein 638 isoform X1</fullName>
    </submittedName>
</protein>
<feature type="region of interest" description="Disordered" evidence="2">
    <location>
        <begin position="1899"/>
        <end position="1957"/>
    </location>
</feature>
<feature type="compositionally biased region" description="Basic and acidic residues" evidence="2">
    <location>
        <begin position="1909"/>
        <end position="1957"/>
    </location>
</feature>
<feature type="region of interest" description="Disordered" evidence="2">
    <location>
        <begin position="1238"/>
        <end position="1306"/>
    </location>
</feature>
<feature type="compositionally biased region" description="Low complexity" evidence="2">
    <location>
        <begin position="828"/>
        <end position="857"/>
    </location>
</feature>
<feature type="region of interest" description="Disordered" evidence="2">
    <location>
        <begin position="1428"/>
        <end position="1636"/>
    </location>
</feature>
<feature type="region of interest" description="Disordered" evidence="2">
    <location>
        <begin position="1652"/>
        <end position="1761"/>
    </location>
</feature>
<name>A0A6P8RVL8_GEOSA</name>
<feature type="region of interest" description="Disordered" evidence="2">
    <location>
        <begin position="968"/>
        <end position="1042"/>
    </location>
</feature>
<dbReference type="Gene3D" id="3.30.70.330">
    <property type="match status" value="3"/>
</dbReference>
<feature type="compositionally biased region" description="Low complexity" evidence="2">
    <location>
        <begin position="991"/>
        <end position="1016"/>
    </location>
</feature>
<feature type="compositionally biased region" description="Polar residues" evidence="2">
    <location>
        <begin position="1498"/>
        <end position="1513"/>
    </location>
</feature>
<feature type="compositionally biased region" description="Basic and acidic residues" evidence="2">
    <location>
        <begin position="973"/>
        <end position="987"/>
    </location>
</feature>
<feature type="compositionally biased region" description="Basic and acidic residues" evidence="2">
    <location>
        <begin position="1252"/>
        <end position="1276"/>
    </location>
</feature>
<feature type="compositionally biased region" description="Polar residues" evidence="2">
    <location>
        <begin position="858"/>
        <end position="874"/>
    </location>
</feature>
<feature type="compositionally biased region" description="Polar residues" evidence="2">
    <location>
        <begin position="1278"/>
        <end position="1295"/>
    </location>
</feature>
<feature type="domain" description="RRM" evidence="3">
    <location>
        <begin position="1053"/>
        <end position="1128"/>
    </location>
</feature>
<dbReference type="SMART" id="SM00360">
    <property type="entry name" value="RRM"/>
    <property type="match status" value="3"/>
</dbReference>
<evidence type="ECO:0000313" key="5">
    <source>
        <dbReference type="RefSeq" id="XP_033809253.1"/>
    </source>
</evidence>
<dbReference type="CTD" id="27332"/>
<feature type="compositionally biased region" description="Basic and acidic residues" evidence="2">
    <location>
        <begin position="1620"/>
        <end position="1629"/>
    </location>
</feature>
<evidence type="ECO:0000313" key="4">
    <source>
        <dbReference type="Proteomes" id="UP000515159"/>
    </source>
</evidence>
<evidence type="ECO:0000256" key="1">
    <source>
        <dbReference type="PROSITE-ProRule" id="PRU00176"/>
    </source>
</evidence>
<feature type="compositionally biased region" description="Acidic residues" evidence="2">
    <location>
        <begin position="1899"/>
        <end position="1908"/>
    </location>
</feature>
<feature type="compositionally biased region" description="Polar residues" evidence="2">
    <location>
        <begin position="1362"/>
        <end position="1373"/>
    </location>
</feature>
<feature type="compositionally biased region" description="Acidic residues" evidence="2">
    <location>
        <begin position="1715"/>
        <end position="1729"/>
    </location>
</feature>
<feature type="compositionally biased region" description="Basic and acidic residues" evidence="2">
    <location>
        <begin position="1514"/>
        <end position="1536"/>
    </location>
</feature>
<dbReference type="RefSeq" id="XP_033809253.1">
    <property type="nucleotide sequence ID" value="XM_033953362.1"/>
</dbReference>
<dbReference type="InParanoid" id="A0A6P8RVL8"/>
<feature type="region of interest" description="Disordered" evidence="2">
    <location>
        <begin position="441"/>
        <end position="463"/>
    </location>
</feature>
<dbReference type="InterPro" id="IPR012677">
    <property type="entry name" value="Nucleotide-bd_a/b_plait_sf"/>
</dbReference>
<dbReference type="PANTHER" id="PTHR15592">
    <property type="entry name" value="MATRIN 3/NUCLEAR PROTEIN 220-RELATED"/>
    <property type="match status" value="1"/>
</dbReference>
<accession>A0A6P8RVL8</accession>
<feature type="compositionally biased region" description="Basic and acidic residues" evidence="2">
    <location>
        <begin position="206"/>
        <end position="215"/>
    </location>
</feature>
<feature type="compositionally biased region" description="Basic and acidic residues" evidence="2">
    <location>
        <begin position="1469"/>
        <end position="1480"/>
    </location>
</feature>
<dbReference type="KEGG" id="gsh:117364295"/>
<feature type="compositionally biased region" description="Basic residues" evidence="2">
    <location>
        <begin position="1665"/>
        <end position="1679"/>
    </location>
</feature>
<reference evidence="5" key="1">
    <citation type="submission" date="2025-08" db="UniProtKB">
        <authorList>
            <consortium name="RefSeq"/>
        </authorList>
    </citation>
    <scope>IDENTIFICATION</scope>
</reference>
<feature type="compositionally biased region" description="Low complexity" evidence="2">
    <location>
        <begin position="1564"/>
        <end position="1576"/>
    </location>
</feature>
<keyword evidence="4" id="KW-1185">Reference proteome</keyword>
<evidence type="ECO:0000256" key="2">
    <source>
        <dbReference type="SAM" id="MobiDB-lite"/>
    </source>
</evidence>
<feature type="compositionally biased region" description="Acidic residues" evidence="2">
    <location>
        <begin position="1241"/>
        <end position="1251"/>
    </location>
</feature>
<dbReference type="Pfam" id="PF13893">
    <property type="entry name" value="RRM_5"/>
    <property type="match status" value="1"/>
</dbReference>
<proteinExistence type="predicted"/>
<sequence length="1957" mass="215864">MKGKKGRKNDRKRNVVKKESALDPLRNFVVFLENCAPVVNSLNFGISSPLLLGPPSLQLIKTHLALHQLSSVVSNTSTPACALLNRALLKTTMYNPRGAFPGQRSARMNMPGMSPAGMMNQSSFMGAGEMNLQGMSQGMSQRMGMQGTPNRMMGPQGNLQRFGGTESFLRLGQQMQHQDLEMNMQGAHHRIDPRSLKEKMNFRETMSKTSTRWDKPTSASLNTSGGHLEMTKPISTPHVVEHTPEGQSRYTTESASSILASFGLSNEDLEELSRYPDDQLTPANMPLILRDIRLRKMGSQISSTDDNKNRGRISEPMQSNVIDYGHGSKYGYNDDPIQGHIYSPVTNLETRHDYQTLQTQSALSMEIQQSTISCNQGMFPVEEIMRQTGFQHEASNSQPLYQVDSGKKISTMFQTPLGNRKVISESQSITPASHPIQVLASSAKSKRNQNQPKISNKPSMPMVKVPSMPMVKVPSMPMVKVPSMPMVKVPSMPMVKVPSVPMVNVPNVPMVNVPNVPMVNVPSVPMVSAPSLQMGTVMNQQNYQAIPESAVQPPMTQSPSMTKFMKGNWTPVMSQSDAQKMKRLPTPSMMNDYYAASPRIFPHLCVLCNVECRHLKDWIQHQNTNTHIESCRQLRQQYPDWNPQVLATLRNEGEKKDDQTPKKRSGSSGSSPRRSRRSGSRHRVQRSRSRSPPKFIRTRSRSRSPRRLPRRSPVQTRSPRRRSCSPRKSRSPHKSLSPRRIRRSNSRSKYPRPASGVPPSKRFCKSPDKKDSQTAAQSSTKVVTSSNKQVSNQAKTGKTATNVKKGAVKGTVSKIQDSTSRARKPVVTAKKPGAANAGTAKKPGAANAATAKKPGAGSTATSKKPTNTVTNKPAQSAAKEAYNPLQRFKSKLNPGTVIHISELPDDGYTDQDIIKIVQPFGKVSDILIIRSKNEAYLETNYKEAAVAAVKFSETVPVLINRKRVKLRIAKQQKPAEPEEKSKEDVQKKANSGTTTKTDKTGSSAKPPEKTTPTVKPDFSQPKGSGKGSGNKGKTVEPVKKKKVKPVAEEIANSVILVTNLPDKGYTVEEISNMAKPFGGVKDIIILSSHKKAYLQMANETSADSLIKFYACFPMSVAGNQLSVKLAPKYKNVNDVEAIFTEIITEAESKEQPDIHEQFVHICNLPAEQYTEFQLVCMGLRFGKVDNYVIIKNKRKAILQLDSAKAAKTMVGFLKQYPVNMSDHLLKCTLSPKRKLLPGENLTEDETDEESADVGKRQETQKVDGKVKASSTERKETGVISNVRTNDTSAKTSISRPESEKGGPISLTKLVKGGTNVCGTGQATGELSIVKPEEIIQDKSEAKLKESTETETIVTKLEEENLQGESSNSLTNPDSKPEEATVKVLPGEVSPDSVVISVSGELEDKSLSSKLEILDSKLQNAESSLIETNKLKVQEMSNPGKLPSNIDNPQTKSGENTSEKNPENSVPEQYQKEELVQDKSETVATVADETKKVVASGDKASSTPQKNETSSAKIGEQKSSSKSDMRKIPASEKKPILRDFGSPRPTSRRASPTESSGNRSKQNIGSVSKRSSGRSSSQQEKDLRGDSRSTPKSQERETRSGMKKYDGNKSSAGRNAKSHRSSNEKPKELKEDDELFPFDLGEFVTVDEVVEEPLEEKAEDTAKIVSHTRKNVPKRGKRREPVKENLPLEPSSKRSRVKETTMETPKQELSFVTLDEIGDEEDGAAAEAEDASTQAETDPQALKTKNEILPEEGVIPTVKDPGSLFTLDEISDEEDVIFQNTAKDSCVSVEEEPEEHDKGQPLVTLDEVEESTLIAESSNLKSEVILKENVEESSTEIVPEENVSCQTIENPDSETTIHKASEGTSEQPLVTLDELNEDEEESMADLSRFKLDLNFVTVDEVGEEEEDEDTKVSEETMPEEKSVKKAEVTGNEMEKKNSNKKQPIEIHGRARRAECEKR</sequence>
<feature type="compositionally biased region" description="Polar residues" evidence="2">
    <location>
        <begin position="1444"/>
        <end position="1455"/>
    </location>
</feature>
<feature type="compositionally biased region" description="Basic residues" evidence="2">
    <location>
        <begin position="718"/>
        <end position="750"/>
    </location>
</feature>
<dbReference type="SUPFAM" id="SSF54928">
    <property type="entry name" value="RNA-binding domain, RBD"/>
    <property type="match status" value="3"/>
</dbReference>
<feature type="domain" description="RRM" evidence="3">
    <location>
        <begin position="896"/>
        <end position="971"/>
    </location>
</feature>
<feature type="compositionally biased region" description="Polar residues" evidence="2">
    <location>
        <begin position="441"/>
        <end position="457"/>
    </location>
</feature>
<feature type="compositionally biased region" description="Basic and acidic residues" evidence="2">
    <location>
        <begin position="651"/>
        <end position="661"/>
    </location>
</feature>
<evidence type="ECO:0000259" key="3">
    <source>
        <dbReference type="PROSITE" id="PS50102"/>
    </source>
</evidence>
<dbReference type="FunCoup" id="A0A6P8RVL8">
    <property type="interactions" value="4763"/>
</dbReference>
<feature type="region of interest" description="Disordered" evidence="2">
    <location>
        <begin position="206"/>
        <end position="231"/>
    </location>
</feature>